<dbReference type="InterPro" id="IPR011835">
    <property type="entry name" value="GS/SS"/>
</dbReference>
<reference evidence="12" key="1">
    <citation type="submission" date="2016-11" db="EMBL/GenBank/DDBJ databases">
        <authorList>
            <person name="Varghese N."/>
            <person name="Submissions S."/>
        </authorList>
    </citation>
    <scope>NUCLEOTIDE SEQUENCE [LARGE SCALE GENOMIC DNA]</scope>
    <source>
        <strain evidence="12">DSM 22623</strain>
    </source>
</reference>
<comment type="pathway">
    <text evidence="3 8">Glycan biosynthesis; glycogen biosynthesis.</text>
</comment>
<evidence type="ECO:0000313" key="12">
    <source>
        <dbReference type="Proteomes" id="UP000184432"/>
    </source>
</evidence>
<dbReference type="AlphaFoldDB" id="A0A1M6BA42"/>
<proteinExistence type="inferred from homology"/>
<dbReference type="PANTHER" id="PTHR45825:SF11">
    <property type="entry name" value="ALPHA AMYLASE DOMAIN-CONTAINING PROTEIN"/>
    <property type="match status" value="1"/>
</dbReference>
<dbReference type="SUPFAM" id="SSF53756">
    <property type="entry name" value="UDP-Glycosyltransferase/glycogen phosphorylase"/>
    <property type="match status" value="1"/>
</dbReference>
<feature type="binding site" evidence="8">
    <location>
        <position position="15"/>
    </location>
    <ligand>
        <name>ADP-alpha-D-glucose</name>
        <dbReference type="ChEBI" id="CHEBI:57498"/>
    </ligand>
</feature>
<gene>
    <name evidence="8" type="primary">glgA</name>
    <name evidence="11" type="ORF">SAMN04488508_101707</name>
</gene>
<evidence type="ECO:0000313" key="11">
    <source>
        <dbReference type="EMBL" id="SHI45575.1"/>
    </source>
</evidence>
<organism evidence="11 12">
    <name type="scientific">Aquimarina spongiae</name>
    <dbReference type="NCBI Taxonomy" id="570521"/>
    <lineage>
        <taxon>Bacteria</taxon>
        <taxon>Pseudomonadati</taxon>
        <taxon>Bacteroidota</taxon>
        <taxon>Flavobacteriia</taxon>
        <taxon>Flavobacteriales</taxon>
        <taxon>Flavobacteriaceae</taxon>
        <taxon>Aquimarina</taxon>
    </lineage>
</organism>
<dbReference type="HAMAP" id="MF_00484">
    <property type="entry name" value="Glycogen_synth"/>
    <property type="match status" value="1"/>
</dbReference>
<dbReference type="Gene3D" id="3.40.50.2000">
    <property type="entry name" value="Glycogen Phosphorylase B"/>
    <property type="match status" value="2"/>
</dbReference>
<comment type="function">
    <text evidence="2 8">Synthesizes alpha-1,4-glucan chains using ADP-glucose.</text>
</comment>
<dbReference type="PANTHER" id="PTHR45825">
    <property type="entry name" value="GRANULE-BOUND STARCH SYNTHASE 1, CHLOROPLASTIC/AMYLOPLASTIC"/>
    <property type="match status" value="1"/>
</dbReference>
<accession>A0A1M6BA42</accession>
<sequence>MHITHISFECYPIAKAGGLADVVGALPKYQQNLDHTVEAIVPYYSNSFTDDAELEIIHKGSIRFGNEDKEYEVRKVVTPDLGFTVFLIYIEHLLDRKEIYDHPDNEERFLSFQLAAIHWMNTLEQLPDVVHCHDHHTGLIPFMMQYAFDYHRLNRVPSIFTIHNAQYQGQIPYDKLHYLPDFDKNHIGLLDWGNLINPLATGIKCAWRVTTVSPSYMEELQEQASGLEGLLRHEKAKCFGVLNGIDTETWNPETDPMLLKNFKVSNVVSGRKEHKNWLCTEFNLDKDLPLFSFIGRLVGEKGADLLPSIIRDTLKHMDVNILILGSGHDEVEYQLNALKEEFVGRYNAYIGYSEKLSHIIYAGTDFLLMPSRVEPCGLNQMYALRYGAIPIVRRTGGLKDTVIDIGEDGFGICHNQAIVWDVCYSIERGAKLYKDQERYRDIQKRIMKIDHSWTQSATEYMTIYKTLITQK</sequence>
<dbReference type="OrthoDB" id="9808590at2"/>
<keyword evidence="6 8" id="KW-0808">Transferase</keyword>
<dbReference type="GO" id="GO:0009011">
    <property type="term" value="F:alpha-1,4-glucan glucosyltransferase (ADP-glucose donor) activity"/>
    <property type="evidence" value="ECO:0007669"/>
    <property type="project" value="UniProtKB-UniRule"/>
</dbReference>
<dbReference type="RefSeq" id="WP_073313926.1">
    <property type="nucleotide sequence ID" value="NZ_FQYP01000001.1"/>
</dbReference>
<dbReference type="UniPathway" id="UPA00164"/>
<feature type="domain" description="Starch synthase catalytic" evidence="10">
    <location>
        <begin position="2"/>
        <end position="233"/>
    </location>
</feature>
<dbReference type="GO" id="GO:0005978">
    <property type="term" value="P:glycogen biosynthetic process"/>
    <property type="evidence" value="ECO:0007669"/>
    <property type="project" value="UniProtKB-UniRule"/>
</dbReference>
<keyword evidence="7 8" id="KW-0320">Glycogen biosynthesis</keyword>
<evidence type="ECO:0000256" key="4">
    <source>
        <dbReference type="ARBA" id="ARBA00010281"/>
    </source>
</evidence>
<evidence type="ECO:0000256" key="8">
    <source>
        <dbReference type="HAMAP-Rule" id="MF_00484"/>
    </source>
</evidence>
<dbReference type="Pfam" id="PF00534">
    <property type="entry name" value="Glycos_transf_1"/>
    <property type="match status" value="1"/>
</dbReference>
<evidence type="ECO:0000256" key="5">
    <source>
        <dbReference type="ARBA" id="ARBA00022676"/>
    </source>
</evidence>
<keyword evidence="12" id="KW-1185">Reference proteome</keyword>
<dbReference type="CDD" id="cd03791">
    <property type="entry name" value="GT5_Glycogen_synthase_DULL1-like"/>
    <property type="match status" value="1"/>
</dbReference>
<name>A0A1M6BA42_9FLAO</name>
<comment type="catalytic activity">
    <reaction evidence="1 8">
        <text>[(1-&gt;4)-alpha-D-glucosyl](n) + ADP-alpha-D-glucose = [(1-&gt;4)-alpha-D-glucosyl](n+1) + ADP + H(+)</text>
        <dbReference type="Rhea" id="RHEA:18189"/>
        <dbReference type="Rhea" id="RHEA-COMP:9584"/>
        <dbReference type="Rhea" id="RHEA-COMP:9587"/>
        <dbReference type="ChEBI" id="CHEBI:15378"/>
        <dbReference type="ChEBI" id="CHEBI:15444"/>
        <dbReference type="ChEBI" id="CHEBI:57498"/>
        <dbReference type="ChEBI" id="CHEBI:456216"/>
        <dbReference type="EC" id="2.4.1.21"/>
    </reaction>
</comment>
<keyword evidence="5 8" id="KW-0328">Glycosyltransferase</keyword>
<dbReference type="InterPro" id="IPR013534">
    <property type="entry name" value="Starch_synth_cat_dom"/>
</dbReference>
<dbReference type="GO" id="GO:0004373">
    <property type="term" value="F:alpha-1,4-glucan glucosyltransferase (UDP-glucose donor) activity"/>
    <property type="evidence" value="ECO:0007669"/>
    <property type="project" value="InterPro"/>
</dbReference>
<evidence type="ECO:0000259" key="9">
    <source>
        <dbReference type="Pfam" id="PF00534"/>
    </source>
</evidence>
<evidence type="ECO:0000256" key="6">
    <source>
        <dbReference type="ARBA" id="ARBA00022679"/>
    </source>
</evidence>
<evidence type="ECO:0000256" key="7">
    <source>
        <dbReference type="ARBA" id="ARBA00023056"/>
    </source>
</evidence>
<dbReference type="EMBL" id="FQYP01000001">
    <property type="protein sequence ID" value="SHI45575.1"/>
    <property type="molecule type" value="Genomic_DNA"/>
</dbReference>
<dbReference type="STRING" id="570521.SAMN04488508_101707"/>
<dbReference type="NCBIfam" id="TIGR02095">
    <property type="entry name" value="glgA"/>
    <property type="match status" value="1"/>
</dbReference>
<evidence type="ECO:0000256" key="2">
    <source>
        <dbReference type="ARBA" id="ARBA00002764"/>
    </source>
</evidence>
<dbReference type="Proteomes" id="UP000184432">
    <property type="component" value="Unassembled WGS sequence"/>
</dbReference>
<evidence type="ECO:0000259" key="10">
    <source>
        <dbReference type="Pfam" id="PF08323"/>
    </source>
</evidence>
<dbReference type="InterPro" id="IPR001296">
    <property type="entry name" value="Glyco_trans_1"/>
</dbReference>
<evidence type="ECO:0000256" key="3">
    <source>
        <dbReference type="ARBA" id="ARBA00004964"/>
    </source>
</evidence>
<evidence type="ECO:0000256" key="1">
    <source>
        <dbReference type="ARBA" id="ARBA00001478"/>
    </source>
</evidence>
<dbReference type="EC" id="2.4.1.21" evidence="8"/>
<feature type="domain" description="Glycosyl transferase family 1" evidence="9">
    <location>
        <begin position="283"/>
        <end position="415"/>
    </location>
</feature>
<dbReference type="Pfam" id="PF08323">
    <property type="entry name" value="Glyco_transf_5"/>
    <property type="match status" value="1"/>
</dbReference>
<comment type="similarity">
    <text evidence="4 8">Belongs to the glycosyltransferase 1 family. Bacterial/plant glycogen synthase subfamily.</text>
</comment>
<protein>
    <recommendedName>
        <fullName evidence="8">Glycogen synthase</fullName>
        <ecNumber evidence="8">2.4.1.21</ecNumber>
    </recommendedName>
    <alternativeName>
        <fullName evidence="8">Starch [bacterial glycogen] synthase</fullName>
    </alternativeName>
</protein>